<organism evidence="3 4">
    <name type="scientific">Bacteroides clarus</name>
    <dbReference type="NCBI Taxonomy" id="626929"/>
    <lineage>
        <taxon>Bacteria</taxon>
        <taxon>Pseudomonadati</taxon>
        <taxon>Bacteroidota</taxon>
        <taxon>Bacteroidia</taxon>
        <taxon>Bacteroidales</taxon>
        <taxon>Bacteroidaceae</taxon>
        <taxon>Bacteroides</taxon>
    </lineage>
</organism>
<dbReference type="RefSeq" id="WP_005650956.1">
    <property type="nucleotide sequence ID" value="NZ_NFKE01000004.1"/>
</dbReference>
<dbReference type="Proteomes" id="UP000196587">
    <property type="component" value="Unassembled WGS sequence"/>
</dbReference>
<reference evidence="4" key="1">
    <citation type="submission" date="2017-04" db="EMBL/GenBank/DDBJ databases">
        <title>Function of individual gut microbiota members based on whole genome sequencing of pure cultures obtained from chicken caecum.</title>
        <authorList>
            <person name="Medvecky M."/>
            <person name="Cejkova D."/>
            <person name="Polansky O."/>
            <person name="Karasova D."/>
            <person name="Kubasova T."/>
            <person name="Cizek A."/>
            <person name="Rychlik I."/>
        </authorList>
    </citation>
    <scope>NUCLEOTIDE SEQUENCE [LARGE SCALE GENOMIC DNA]</scope>
    <source>
        <strain evidence="4">An189</strain>
    </source>
</reference>
<evidence type="ECO:0000313" key="3">
    <source>
        <dbReference type="EMBL" id="OUP35011.1"/>
    </source>
</evidence>
<protein>
    <submittedName>
        <fullName evidence="3">DNA sulfur modification protein DndD</fullName>
    </submittedName>
</protein>
<evidence type="ECO:0000259" key="2">
    <source>
        <dbReference type="Pfam" id="PF13476"/>
    </source>
</evidence>
<proteinExistence type="predicted"/>
<sequence>MLIQRIKISNYKTYLSLDLDLTVDDDRPIILIGGANGGGKTTLFEAISGALYGLKIENKEHFMELLNQGALNTAKPEISLQITFVGKVLGQQQKYILKRVYQLNPQGKPLESVSLNMNGNMYVYGTMTAPKDRVKAEQEINKIIKANLPQELSQYFLFDAMQSSELLKKNVFAQTIRDNFENVLGFKKYLQLKRAAEKLQQEWAQQRLEAEKEAQEYNELCAQKDKLTADLNTCIAEQDTKYKYLASVEVEYKRAKDGAQEASALNKKIQELASKIDDIVKRAATYAEDLKAFVDNIEIDLFLPKLASNLAQEINNILHIKEQLQKENTGAYPLETLKDVTNKIITYLKDLSLCSESVDEEQVVSHIVAIQNSTNKEDPFGYLDETEVTALSNLVKRTGSNQFIALDRQRQELEIQLSTLDNLRSQKQTLEQTQAGGNEYLIQNYEAAQKQIEKLKGQEATLKADIQRLEKRIHQFDVQIQQEPDIKFDTLVKLKPLFEKIADSLLKKKKAQIESEMQQQLNKLLVSYKGHVTKVELSDSIEQFNIKLYHTAGNEISLNQLNAASKQIFIQVLLKVLRNLGDYNPPVMIDTVMGVLDNESRDALMEEYFPQLAEQTILLCTTSEIRTDSDYIKLEPFISQTYTLHRNVEAQNTTVEDGYFGLTLNQ</sequence>
<name>A0A1Y4JYA9_9BACE</name>
<feature type="domain" description="Rad50/SbcC-type AAA" evidence="2">
    <location>
        <begin position="5"/>
        <end position="235"/>
    </location>
</feature>
<dbReference type="PANTHER" id="PTHR32114">
    <property type="entry name" value="ABC TRANSPORTER ABCH.3"/>
    <property type="match status" value="1"/>
</dbReference>
<accession>A0A1Y4JYA9</accession>
<gene>
    <name evidence="3" type="ORF">B5F24_07595</name>
</gene>
<dbReference type="Pfam" id="PF13476">
    <property type="entry name" value="AAA_23"/>
    <property type="match status" value="1"/>
</dbReference>
<dbReference type="SUPFAM" id="SSF52540">
    <property type="entry name" value="P-loop containing nucleoside triphosphate hydrolases"/>
    <property type="match status" value="1"/>
</dbReference>
<feature type="coiled-coil region" evidence="1">
    <location>
        <begin position="406"/>
        <end position="479"/>
    </location>
</feature>
<feature type="coiled-coil region" evidence="1">
    <location>
        <begin position="189"/>
        <end position="230"/>
    </location>
</feature>
<dbReference type="PANTHER" id="PTHR32114:SF2">
    <property type="entry name" value="ABC TRANSPORTER ABCH.3"/>
    <property type="match status" value="1"/>
</dbReference>
<dbReference type="AlphaFoldDB" id="A0A1Y4JYA9"/>
<dbReference type="Gene3D" id="3.40.50.300">
    <property type="entry name" value="P-loop containing nucleotide triphosphate hydrolases"/>
    <property type="match status" value="2"/>
</dbReference>
<dbReference type="InterPro" id="IPR038729">
    <property type="entry name" value="Rad50/SbcC_AAA"/>
</dbReference>
<keyword evidence="1" id="KW-0175">Coiled coil</keyword>
<dbReference type="EMBL" id="NFKE01000004">
    <property type="protein sequence ID" value="OUP35011.1"/>
    <property type="molecule type" value="Genomic_DNA"/>
</dbReference>
<comment type="caution">
    <text evidence="3">The sequence shown here is derived from an EMBL/GenBank/DDBJ whole genome shotgun (WGS) entry which is preliminary data.</text>
</comment>
<dbReference type="InterPro" id="IPR027417">
    <property type="entry name" value="P-loop_NTPase"/>
</dbReference>
<evidence type="ECO:0000313" key="4">
    <source>
        <dbReference type="Proteomes" id="UP000196587"/>
    </source>
</evidence>
<evidence type="ECO:0000256" key="1">
    <source>
        <dbReference type="SAM" id="Coils"/>
    </source>
</evidence>